<evidence type="ECO:0000313" key="1">
    <source>
        <dbReference type="EMBL" id="MBB5296049.1"/>
    </source>
</evidence>
<keyword evidence="4" id="KW-1185">Reference proteome</keyword>
<proteinExistence type="predicted"/>
<gene>
    <name evidence="2" type="ORF">FCS05_12785</name>
    <name evidence="1" type="ORF">HNQ10_002888</name>
</gene>
<dbReference type="AlphaFoldDB" id="A0AAJ5F479"/>
<evidence type="ECO:0000313" key="4">
    <source>
        <dbReference type="Proteomes" id="UP000536909"/>
    </source>
</evidence>
<dbReference type="EMBL" id="VBRC01000008">
    <property type="protein sequence ID" value="TLK25897.1"/>
    <property type="molecule type" value="Genomic_DNA"/>
</dbReference>
<evidence type="ECO:0000313" key="2">
    <source>
        <dbReference type="EMBL" id="TLK25897.1"/>
    </source>
</evidence>
<evidence type="ECO:0000313" key="3">
    <source>
        <dbReference type="Proteomes" id="UP000308000"/>
    </source>
</evidence>
<reference evidence="2 3" key="1">
    <citation type="submission" date="2019-04" db="EMBL/GenBank/DDBJ databases">
        <title>Deinococcus metalilatus MA1002 mutant No.5.</title>
        <authorList>
            <person name="Park W."/>
            <person name="Park C."/>
        </authorList>
    </citation>
    <scope>NUCLEOTIDE SEQUENCE [LARGE SCALE GENOMIC DNA]</scope>
    <source>
        <strain evidence="2 3">MA1002-m5</strain>
    </source>
</reference>
<dbReference type="EMBL" id="JACHFV010000009">
    <property type="protein sequence ID" value="MBB5296049.1"/>
    <property type="molecule type" value="Genomic_DNA"/>
</dbReference>
<name>A0AAJ5F479_9DEIO</name>
<protein>
    <submittedName>
        <fullName evidence="2">Uncharacterized protein</fullName>
    </submittedName>
</protein>
<comment type="caution">
    <text evidence="2">The sequence shown here is derived from an EMBL/GenBank/DDBJ whole genome shotgun (WGS) entry which is preliminary data.</text>
</comment>
<reference evidence="1 4" key="2">
    <citation type="submission" date="2020-08" db="EMBL/GenBank/DDBJ databases">
        <title>Genomic Encyclopedia of Type Strains, Phase IV (KMG-IV): sequencing the most valuable type-strain genomes for metagenomic binning, comparative biology and taxonomic classification.</title>
        <authorList>
            <person name="Goeker M."/>
        </authorList>
    </citation>
    <scope>NUCLEOTIDE SEQUENCE [LARGE SCALE GENOMIC DNA]</scope>
    <source>
        <strain evidence="1 4">DSM 105434</strain>
    </source>
</reference>
<dbReference type="RefSeq" id="WP_129118372.1">
    <property type="nucleotide sequence ID" value="NZ_BSUI01000008.1"/>
</dbReference>
<dbReference type="Proteomes" id="UP000536909">
    <property type="component" value="Unassembled WGS sequence"/>
</dbReference>
<sequence length="288" mass="31753">MGEQVTLDAEFLRRALGHGREGDPADVEVTPGALPPGFPLTLPQGAGMRVLGGVRSAAPRWTFYSPGSEPEQSHERVLWRVFLDVPMPQPEMMDTLLAHLESQGWQAAQIFQEVFVERGRSQWMGAHLRQGRKLDLFVRGEGGVTQVWLNVTDMAQGDVDHLLGRRSPPHFADHFEAPLPTLTLPGGWRARMLSGQGGPIRSQSSLLLSPQAAPDVTALLSHFLPQLERQGWRLLHREDHPESLSVYRTPLGIGTLTLEAGEEEVRALLLHATSEEGRGGKRSSVKIT</sequence>
<dbReference type="Proteomes" id="UP000308000">
    <property type="component" value="Unassembled WGS sequence"/>
</dbReference>
<accession>A0AAJ5F479</accession>
<organism evidence="2 3">
    <name type="scientific">Deinococcus metallilatus</name>
    <dbReference type="NCBI Taxonomy" id="1211322"/>
    <lineage>
        <taxon>Bacteria</taxon>
        <taxon>Thermotogati</taxon>
        <taxon>Deinococcota</taxon>
        <taxon>Deinococci</taxon>
        <taxon>Deinococcales</taxon>
        <taxon>Deinococcaceae</taxon>
        <taxon>Deinococcus</taxon>
    </lineage>
</organism>